<keyword evidence="2" id="KW-1185">Reference proteome</keyword>
<protein>
    <submittedName>
        <fullName evidence="1">Uncharacterized protein</fullName>
    </submittedName>
</protein>
<dbReference type="PATRIC" id="fig|1318743.3.peg.221"/>
<dbReference type="EMBL" id="CP010401">
    <property type="protein sequence ID" value="ALE03026.1"/>
    <property type="molecule type" value="Genomic_DNA"/>
</dbReference>
<dbReference type="KEGG" id="banc:PU02_0212"/>
<reference evidence="1 2" key="1">
    <citation type="journal article" date="2015" name="Genome Announc.">
        <title>Complete Genome Sequence of Bartonella ancashensis Strain 20.00, Isolated from the Blood of a Patient with Verruga Peruana.</title>
        <authorList>
            <person name="Hang J."/>
            <person name="Mullins K.E."/>
            <person name="Clifford R.J."/>
            <person name="Onmus-Leone F."/>
            <person name="Yang Y."/>
            <person name="Jiang J."/>
            <person name="Leguia M."/>
            <person name="Kasper M.R."/>
            <person name="Maguina C."/>
            <person name="Lesho E.P."/>
            <person name="Jarman R.G."/>
            <person name="Richards A.L."/>
            <person name="Blazes D."/>
        </authorList>
    </citation>
    <scope>NUCLEOTIDE SEQUENCE [LARGE SCALE GENOMIC DNA]</scope>
    <source>
        <strain evidence="1 2">20.00</strain>
    </source>
</reference>
<organism evidence="1 2">
    <name type="scientific">Bartonella ancashensis</name>
    <dbReference type="NCBI Taxonomy" id="1318743"/>
    <lineage>
        <taxon>Bacteria</taxon>
        <taxon>Pseudomonadati</taxon>
        <taxon>Pseudomonadota</taxon>
        <taxon>Alphaproteobacteria</taxon>
        <taxon>Hyphomicrobiales</taxon>
        <taxon>Bartonellaceae</taxon>
        <taxon>Bartonella</taxon>
    </lineage>
</organism>
<gene>
    <name evidence="1" type="ORF">PU02_0212</name>
</gene>
<dbReference type="STRING" id="1318743.PU02_0212"/>
<proteinExistence type="predicted"/>
<evidence type="ECO:0000313" key="2">
    <source>
        <dbReference type="Proteomes" id="UP000057213"/>
    </source>
</evidence>
<dbReference type="RefSeq" id="WP_158404012.1">
    <property type="nucleotide sequence ID" value="NZ_CP010401.1"/>
</dbReference>
<dbReference type="Proteomes" id="UP000057213">
    <property type="component" value="Chromosome"/>
</dbReference>
<evidence type="ECO:0000313" key="1">
    <source>
        <dbReference type="EMBL" id="ALE03026.1"/>
    </source>
</evidence>
<accession>A0A0M4L7A2</accession>
<dbReference type="AlphaFoldDB" id="A0A0M4L7A2"/>
<name>A0A0M4L7A2_9HYPH</name>
<sequence>MNNDHEEVSRSLNVSVERAREVVKIFKLTTDACSEAKQLQIIREKKLIESLRTAQDDERTVQCCFW</sequence>